<organism evidence="16 17">
    <name type="scientific">Cryptococcus depauperatus CBS 7841</name>
    <dbReference type="NCBI Taxonomy" id="1295531"/>
    <lineage>
        <taxon>Eukaryota</taxon>
        <taxon>Fungi</taxon>
        <taxon>Dikarya</taxon>
        <taxon>Basidiomycota</taxon>
        <taxon>Agaricomycotina</taxon>
        <taxon>Tremellomycetes</taxon>
        <taxon>Tremellales</taxon>
        <taxon>Cryptococcaceae</taxon>
        <taxon>Cryptococcus</taxon>
    </lineage>
</organism>
<reference evidence="16" key="2">
    <citation type="journal article" date="2022" name="Elife">
        <title>Obligate sexual reproduction of a homothallic fungus closely related to the Cryptococcus pathogenic species complex.</title>
        <authorList>
            <person name="Passer A.R."/>
            <person name="Clancey S.A."/>
            <person name="Shea T."/>
            <person name="David-Palma M."/>
            <person name="Averette A.F."/>
            <person name="Boekhout T."/>
            <person name="Porcel B.M."/>
            <person name="Nowrousian M."/>
            <person name="Cuomo C.A."/>
            <person name="Sun S."/>
            <person name="Heitman J."/>
            <person name="Coelho M.A."/>
        </authorList>
    </citation>
    <scope>NUCLEOTIDE SEQUENCE</scope>
    <source>
        <strain evidence="16">CBS 7841</strain>
    </source>
</reference>
<keyword evidence="13" id="KW-0968">Cytoplasmic vesicle</keyword>
<dbReference type="InterPro" id="IPR001680">
    <property type="entry name" value="WD40_rpt"/>
</dbReference>
<feature type="compositionally biased region" description="Pro residues" evidence="15">
    <location>
        <begin position="1157"/>
        <end position="1166"/>
    </location>
</feature>
<keyword evidence="9" id="KW-0256">Endoplasmic reticulum</keyword>
<dbReference type="RefSeq" id="XP_066071724.1">
    <property type="nucleotide sequence ID" value="XM_066215627.1"/>
</dbReference>
<feature type="compositionally biased region" description="Pro residues" evidence="15">
    <location>
        <begin position="1223"/>
        <end position="1235"/>
    </location>
</feature>
<dbReference type="GO" id="GO:0030127">
    <property type="term" value="C:COPII vesicle coat"/>
    <property type="evidence" value="ECO:0007669"/>
    <property type="project" value="TreeGrafter"/>
</dbReference>
<feature type="compositionally biased region" description="Polar residues" evidence="15">
    <location>
        <begin position="1113"/>
        <end position="1124"/>
    </location>
</feature>
<dbReference type="VEuPathDB" id="FungiDB:L203_02726"/>
<dbReference type="EMBL" id="CP143791">
    <property type="protein sequence ID" value="WVN91024.1"/>
    <property type="molecule type" value="Genomic_DNA"/>
</dbReference>
<dbReference type="GO" id="GO:0005198">
    <property type="term" value="F:structural molecule activity"/>
    <property type="evidence" value="ECO:0007669"/>
    <property type="project" value="TreeGrafter"/>
</dbReference>
<keyword evidence="6" id="KW-0813">Transport</keyword>
<dbReference type="SUPFAM" id="SSF50978">
    <property type="entry name" value="WD40 repeat-like"/>
    <property type="match status" value="1"/>
</dbReference>
<feature type="compositionally biased region" description="Basic and acidic residues" evidence="15">
    <location>
        <begin position="558"/>
        <end position="576"/>
    </location>
</feature>
<keyword evidence="7" id="KW-0853">WD repeat</keyword>
<dbReference type="GeneID" id="91090479"/>
<feature type="compositionally biased region" description="Pro residues" evidence="15">
    <location>
        <begin position="1248"/>
        <end position="1270"/>
    </location>
</feature>
<keyword evidence="12" id="KW-0472">Membrane</keyword>
<evidence type="ECO:0000313" key="17">
    <source>
        <dbReference type="Proteomes" id="UP000094043"/>
    </source>
</evidence>
<comment type="similarity">
    <text evidence="3">Belongs to the WD repeat SEC31 family.</text>
</comment>
<accession>A0A1E3IJE2</accession>
<dbReference type="GO" id="GO:0090110">
    <property type="term" value="P:COPII-coated vesicle cargo loading"/>
    <property type="evidence" value="ECO:0007669"/>
    <property type="project" value="TreeGrafter"/>
</dbReference>
<protein>
    <recommendedName>
        <fullName evidence="5">Protein transport protein SEC31</fullName>
    </recommendedName>
    <alternativeName>
        <fullName evidence="4">Protein transport protein sec31</fullName>
    </alternativeName>
</protein>
<feature type="compositionally biased region" description="Polar residues" evidence="15">
    <location>
        <begin position="1027"/>
        <end position="1064"/>
    </location>
</feature>
<dbReference type="InterPro" id="IPR015943">
    <property type="entry name" value="WD40/YVTN_repeat-like_dom_sf"/>
</dbReference>
<name>A0A1E3IJE2_9TREE</name>
<reference evidence="16" key="3">
    <citation type="submission" date="2024-01" db="EMBL/GenBank/DDBJ databases">
        <authorList>
            <person name="Coelho M.A."/>
            <person name="David-Palma M."/>
            <person name="Shea T."/>
            <person name="Sun S."/>
            <person name="Cuomo C.A."/>
            <person name="Heitman J."/>
        </authorList>
    </citation>
    <scope>NUCLEOTIDE SEQUENCE</scope>
    <source>
        <strain evidence="16">CBS 7841</strain>
    </source>
</reference>
<dbReference type="PANTHER" id="PTHR13923">
    <property type="entry name" value="SEC31-RELATED PROTEIN"/>
    <property type="match status" value="1"/>
</dbReference>
<evidence type="ECO:0000256" key="5">
    <source>
        <dbReference type="ARBA" id="ARBA00021236"/>
    </source>
</evidence>
<evidence type="ECO:0000256" key="9">
    <source>
        <dbReference type="ARBA" id="ARBA00022824"/>
    </source>
</evidence>
<dbReference type="FunFam" id="2.130.10.10:FF:000193">
    <property type="entry name" value="Protein transport protein SEC31, putative"/>
    <property type="match status" value="1"/>
</dbReference>
<evidence type="ECO:0000256" key="11">
    <source>
        <dbReference type="ARBA" id="ARBA00022927"/>
    </source>
</evidence>
<evidence type="ECO:0000256" key="6">
    <source>
        <dbReference type="ARBA" id="ARBA00022448"/>
    </source>
</evidence>
<evidence type="ECO:0000256" key="3">
    <source>
        <dbReference type="ARBA" id="ARBA00009358"/>
    </source>
</evidence>
<dbReference type="KEGG" id="cdep:91090479"/>
<dbReference type="GO" id="GO:0007029">
    <property type="term" value="P:endoplasmic reticulum organization"/>
    <property type="evidence" value="ECO:0007669"/>
    <property type="project" value="TreeGrafter"/>
</dbReference>
<evidence type="ECO:0000256" key="1">
    <source>
        <dbReference type="ARBA" id="ARBA00004299"/>
    </source>
</evidence>
<evidence type="ECO:0000256" key="8">
    <source>
        <dbReference type="ARBA" id="ARBA00022737"/>
    </source>
</evidence>
<dbReference type="InterPro" id="IPR040251">
    <property type="entry name" value="SEC31-like"/>
</dbReference>
<keyword evidence="11" id="KW-0653">Protein transport</keyword>
<dbReference type="PROSITE" id="PS50082">
    <property type="entry name" value="WD_REPEATS_2"/>
    <property type="match status" value="2"/>
</dbReference>
<evidence type="ECO:0000256" key="2">
    <source>
        <dbReference type="ARBA" id="ARBA00004397"/>
    </source>
</evidence>
<dbReference type="GO" id="GO:0015031">
    <property type="term" value="P:protein transport"/>
    <property type="evidence" value="ECO:0007669"/>
    <property type="project" value="UniProtKB-KW"/>
</dbReference>
<dbReference type="OrthoDB" id="542917at2759"/>
<feature type="region of interest" description="Disordered" evidence="15">
    <location>
        <begin position="930"/>
        <end position="1292"/>
    </location>
</feature>
<evidence type="ECO:0000256" key="15">
    <source>
        <dbReference type="SAM" id="MobiDB-lite"/>
    </source>
</evidence>
<evidence type="ECO:0000256" key="10">
    <source>
        <dbReference type="ARBA" id="ARBA00022892"/>
    </source>
</evidence>
<comment type="subcellular location">
    <subcellularLocation>
        <location evidence="1">Cytoplasmic vesicle</location>
        <location evidence="1">COPII-coated vesicle membrane</location>
        <topology evidence="1">Peripheral membrane protein</topology>
        <orientation evidence="1">Cytoplasmic side</orientation>
    </subcellularLocation>
    <subcellularLocation>
        <location evidence="2">Endoplasmic reticulum membrane</location>
        <topology evidence="2">Peripheral membrane protein</topology>
        <orientation evidence="2">Cytoplasmic side</orientation>
    </subcellularLocation>
</comment>
<dbReference type="SMART" id="SM00320">
    <property type="entry name" value="WD40"/>
    <property type="match status" value="5"/>
</dbReference>
<feature type="compositionally biased region" description="Polar residues" evidence="15">
    <location>
        <begin position="933"/>
        <end position="983"/>
    </location>
</feature>
<keyword evidence="10" id="KW-0931">ER-Golgi transport</keyword>
<dbReference type="Gene3D" id="1.25.40.1030">
    <property type="match status" value="1"/>
</dbReference>
<feature type="region of interest" description="Disordered" evidence="15">
    <location>
        <begin position="524"/>
        <end position="592"/>
    </location>
</feature>
<evidence type="ECO:0000256" key="7">
    <source>
        <dbReference type="ARBA" id="ARBA00022574"/>
    </source>
</evidence>
<dbReference type="Pfam" id="PF00400">
    <property type="entry name" value="WD40"/>
    <property type="match status" value="1"/>
</dbReference>
<dbReference type="GO" id="GO:0005789">
    <property type="term" value="C:endoplasmic reticulum membrane"/>
    <property type="evidence" value="ECO:0007669"/>
    <property type="project" value="UniProtKB-SubCell"/>
</dbReference>
<gene>
    <name evidence="16" type="ORF">L203_106271</name>
</gene>
<feature type="compositionally biased region" description="Low complexity" evidence="15">
    <location>
        <begin position="1076"/>
        <end position="1093"/>
    </location>
</feature>
<comment type="function">
    <text evidence="14">Component of the coat protein complex II (COPII) which promotes the formation of transport vesicles from the endoplasmic reticulum (ER). The coat has two main functions, the physical deformation of the endoplasmic reticulum membrane into vesicles and the selection of cargo molecules.</text>
</comment>
<dbReference type="PANTHER" id="PTHR13923:SF11">
    <property type="entry name" value="SECRETORY 31, ISOFORM D"/>
    <property type="match status" value="1"/>
</dbReference>
<dbReference type="Gene3D" id="2.130.10.10">
    <property type="entry name" value="YVTN repeat-like/Quinoprotein amine dehydrogenase"/>
    <property type="match status" value="1"/>
</dbReference>
<evidence type="ECO:0000256" key="14">
    <source>
        <dbReference type="ARBA" id="ARBA00025471"/>
    </source>
</evidence>
<reference evidence="16" key="1">
    <citation type="submission" date="2016-06" db="EMBL/GenBank/DDBJ databases">
        <authorList>
            <person name="Cuomo C."/>
            <person name="Litvintseva A."/>
            <person name="Heitman J."/>
            <person name="Chen Y."/>
            <person name="Sun S."/>
            <person name="Springer D."/>
            <person name="Dromer F."/>
            <person name="Young S."/>
            <person name="Zeng Q."/>
            <person name="Chapman S."/>
            <person name="Gujja S."/>
            <person name="Saif S."/>
            <person name="Birren B."/>
        </authorList>
    </citation>
    <scope>NUCLEOTIDE SEQUENCE</scope>
    <source>
        <strain evidence="16">CBS 7841</strain>
    </source>
</reference>
<keyword evidence="8" id="KW-0677">Repeat</keyword>
<dbReference type="InterPro" id="IPR036322">
    <property type="entry name" value="WD40_repeat_dom_sf"/>
</dbReference>
<evidence type="ECO:0000256" key="13">
    <source>
        <dbReference type="ARBA" id="ARBA00023329"/>
    </source>
</evidence>
<dbReference type="Proteomes" id="UP000094043">
    <property type="component" value="Chromosome 8"/>
</dbReference>
<dbReference type="GO" id="GO:0070971">
    <property type="term" value="C:endoplasmic reticulum exit site"/>
    <property type="evidence" value="ECO:0007669"/>
    <property type="project" value="TreeGrafter"/>
</dbReference>
<evidence type="ECO:0000256" key="4">
    <source>
        <dbReference type="ARBA" id="ARBA00013507"/>
    </source>
</evidence>
<proteinExistence type="inferred from homology"/>
<sequence>MKLKDINRTATFAWDNSTSSAPLIATGAAAGAVDATFSNDSQLEIWQPEFSNANNARLGVDGSSALGSITVNSRFNRIAWSVPTTHHIRGILATGMEDGEFSLYDPSKILSGSNAEEARIYKNNKHTQEVKGVDFNPVQKNLVLTGAVKGELFIHDLNKPDIEPYLPGSSSKDGAISSLQWNPNVSRVFAASSSAGYTSVWDVKAAKEVVSLQYGGGAAKSMNSAGGVAGTQMGSRRGMSDVVWHPENATRLITASEDDDSPIIMLWDLRNTRAPEKILSGHNLGVLSLSWCKQDADLLLSCGKDKRTLCWNPQSGEIVGELPLSGDWSFQTSWCPRNPDLLATASFDGHIGIHSLQTTSLPDQSTQKLSETATADDVFGALSNEQPIESTANVVSLRQAPKWLRRPVSATFGFGGFLVSTSNLPGASGKHQSGVVHLRIITTEGSVLKRAKALEEIRGEKEKLAEFCAQRASAGDASWKALQTLFKAHAREELVKLLGFSKEDVAEKVKEAVQKFPNAFKTAERNQETPIIKAQDAEESKTPIAEQPESGAMPDVLESLKSEGESITATEDKLQENDNEVQPVKTPSQSLFDDDNSADFFTSIASDPTANYPSVPRNPALNSIASHKFEISESAAATAGSTNSVRDEVVEKDNNFHIYPAGESDVDKLITQALIVGDFKSAVDLCLASERFADALLLAVRGGPELLQTTQTAYFTLQTTVRPFLRVFQSIVTEDLLDIVQNADLSEWKVIFVVLCTFAKESEFANLAEQLGQRLQFKWRLLSGSDSPEAKEGAMTAKRDATLCYLAARKLEKVIGIWIDEMHEEENSVESTKYTARAQALQSFIEKVSIFLCATGYVDEELSTPSTTLTAQSGARQYKLSGLYNRYLEYADVLATQDSVEIAESFVKRVPADYVGDGIEKVRERVLGAMEGSKTSNSSGQARAGPSTSRGQTHQPQRYASAQNTSYGQHTSVYQQASVTTPYQPAVIPQANNPYAPPPTQSSNQPQPQSRQSQQSLGNNPYAPVASTFQATGYASNGYNPANSQPQGYGAPLTSQQSYGQQTVVPPPPRAGQSNGPISSTSPTPTSSIIPGSQRRDIPGWNDAPALAPKRPTSATKVVSNPTAIVSPFPNSPSPYAVPNVGASAPTGPGGMVSPPSAIPPPPKNARPPSAAPKLQPLPTVQQQQQYTQQQTQQRQQYAQQHGQQQQQYGTPSPQAYPNAHAGPPPSSIRPPPPGVRAAPTSGTFVGGPPPHMFAGGPPPSTLMGGPPPQRILSPLGPGRAASGAKDIQGSK</sequence>
<feature type="compositionally biased region" description="Low complexity" evidence="15">
    <location>
        <begin position="1182"/>
        <end position="1211"/>
    </location>
</feature>
<evidence type="ECO:0000313" key="16">
    <source>
        <dbReference type="EMBL" id="WVN91024.1"/>
    </source>
</evidence>
<keyword evidence="17" id="KW-1185">Reference proteome</keyword>
<evidence type="ECO:0000256" key="12">
    <source>
        <dbReference type="ARBA" id="ARBA00023136"/>
    </source>
</evidence>
<feature type="compositionally biased region" description="Low complexity" evidence="15">
    <location>
        <begin position="1001"/>
        <end position="1016"/>
    </location>
</feature>